<gene>
    <name evidence="3" type="ORF">DT076_13045</name>
</gene>
<dbReference type="Gene3D" id="3.40.50.1820">
    <property type="entry name" value="alpha/beta hydrolase"/>
    <property type="match status" value="1"/>
</dbReference>
<dbReference type="PANTHER" id="PTHR43329">
    <property type="entry name" value="EPOXIDE HYDROLASE"/>
    <property type="match status" value="1"/>
</dbReference>
<accession>A0A367YTN1</accession>
<dbReference type="SUPFAM" id="SSF53474">
    <property type="entry name" value="alpha/beta-Hydrolases"/>
    <property type="match status" value="1"/>
</dbReference>
<feature type="domain" description="AB hydrolase-1" evidence="2">
    <location>
        <begin position="71"/>
        <end position="167"/>
    </location>
</feature>
<dbReference type="RefSeq" id="WP_114127102.1">
    <property type="nucleotide sequence ID" value="NZ_QOUI01000007.1"/>
</dbReference>
<dbReference type="PRINTS" id="PR00111">
    <property type="entry name" value="ABHYDROLASE"/>
</dbReference>
<dbReference type="Pfam" id="PF00561">
    <property type="entry name" value="Abhydrolase_1"/>
    <property type="match status" value="1"/>
</dbReference>
<proteinExistence type="predicted"/>
<name>A0A367YTN1_9ACTN</name>
<dbReference type="GO" id="GO:0016787">
    <property type="term" value="F:hydrolase activity"/>
    <property type="evidence" value="ECO:0007669"/>
    <property type="project" value="UniProtKB-KW"/>
</dbReference>
<dbReference type="AlphaFoldDB" id="A0A367YTN1"/>
<dbReference type="InterPro" id="IPR029058">
    <property type="entry name" value="AB_hydrolase_fold"/>
</dbReference>
<sequence>MALNLPGDPTPRPSSPPRMAEVAPGSVGFSALLRPLLPDGPWEHRLLHAGGTRFHVALAGHRNPGPLLLVLPDVGRTWWSWRRVLPLLAGAGHRVAALDPRGTGATDKTPHGYRACDRIRDVLAVAGALGAPVVLVGHGWSGLTARAAATRVPELVAALALVAAPDPARLQGYRRLTGAARFGAVGLGPSRLARWAGWPHLPTDAPCRVGLTDWPGPQRAVAPLRHAPPRPVAGHPDVPTLRLAGSDDRLLPCLPDGAVRLEGGHWLPEEAPEPLAMALSGWLSGLDLRR</sequence>
<dbReference type="EMBL" id="QOUI01000007">
    <property type="protein sequence ID" value="RCK69246.1"/>
    <property type="molecule type" value="Genomic_DNA"/>
</dbReference>
<organism evidence="3 4">
    <name type="scientific">Desertihabitans brevis</name>
    <dbReference type="NCBI Taxonomy" id="2268447"/>
    <lineage>
        <taxon>Bacteria</taxon>
        <taxon>Bacillati</taxon>
        <taxon>Actinomycetota</taxon>
        <taxon>Actinomycetes</taxon>
        <taxon>Propionibacteriales</taxon>
        <taxon>Propionibacteriaceae</taxon>
        <taxon>Desertihabitans</taxon>
    </lineage>
</organism>
<keyword evidence="4" id="KW-1185">Reference proteome</keyword>
<protein>
    <submittedName>
        <fullName evidence="3">Alpha/beta fold hydrolase</fullName>
    </submittedName>
</protein>
<dbReference type="Proteomes" id="UP000252770">
    <property type="component" value="Unassembled WGS sequence"/>
</dbReference>
<reference evidence="3 4" key="1">
    <citation type="submission" date="2018-07" db="EMBL/GenBank/DDBJ databases">
        <title>Desertimonas flava gen. nov. sp. nov.</title>
        <authorList>
            <person name="Liu S."/>
        </authorList>
    </citation>
    <scope>NUCLEOTIDE SEQUENCE [LARGE SCALE GENOMIC DNA]</scope>
    <source>
        <strain evidence="3 4">16Sb5-5</strain>
    </source>
</reference>
<evidence type="ECO:0000259" key="2">
    <source>
        <dbReference type="Pfam" id="PF00561"/>
    </source>
</evidence>
<evidence type="ECO:0000256" key="1">
    <source>
        <dbReference type="SAM" id="MobiDB-lite"/>
    </source>
</evidence>
<keyword evidence="3" id="KW-0378">Hydrolase</keyword>
<dbReference type="InterPro" id="IPR000073">
    <property type="entry name" value="AB_hydrolase_1"/>
</dbReference>
<feature type="region of interest" description="Disordered" evidence="1">
    <location>
        <begin position="1"/>
        <end position="21"/>
    </location>
</feature>
<evidence type="ECO:0000313" key="4">
    <source>
        <dbReference type="Proteomes" id="UP000252770"/>
    </source>
</evidence>
<comment type="caution">
    <text evidence="3">The sequence shown here is derived from an EMBL/GenBank/DDBJ whole genome shotgun (WGS) entry which is preliminary data.</text>
</comment>
<evidence type="ECO:0000313" key="3">
    <source>
        <dbReference type="EMBL" id="RCK69246.1"/>
    </source>
</evidence>